<sequence>MQPLNWLLLGAGLALFLPTGIWTMRNPPTKGQPWTHKRKLMIALQLTGAALLIANFFLHVFG</sequence>
<name>A0A852SN29_9MICO</name>
<proteinExistence type="predicted"/>
<organism evidence="2 3">
    <name type="scientific">Herbiconiux flava</name>
    <dbReference type="NCBI Taxonomy" id="881268"/>
    <lineage>
        <taxon>Bacteria</taxon>
        <taxon>Bacillati</taxon>
        <taxon>Actinomycetota</taxon>
        <taxon>Actinomycetes</taxon>
        <taxon>Micrococcales</taxon>
        <taxon>Microbacteriaceae</taxon>
        <taxon>Herbiconiux</taxon>
    </lineage>
</organism>
<feature type="transmembrane region" description="Helical" evidence="1">
    <location>
        <begin position="40"/>
        <end position="61"/>
    </location>
</feature>
<reference evidence="2 3" key="1">
    <citation type="submission" date="2020-07" db="EMBL/GenBank/DDBJ databases">
        <title>Sequencing the genomes of 1000 actinobacteria strains.</title>
        <authorList>
            <person name="Klenk H.-P."/>
        </authorList>
    </citation>
    <scope>NUCLEOTIDE SEQUENCE [LARGE SCALE GENOMIC DNA]</scope>
    <source>
        <strain evidence="2 3">DSM 26474</strain>
    </source>
</reference>
<evidence type="ECO:0000313" key="3">
    <source>
        <dbReference type="Proteomes" id="UP000549913"/>
    </source>
</evidence>
<keyword evidence="1" id="KW-0812">Transmembrane</keyword>
<protein>
    <recommendedName>
        <fullName evidence="4">HIG1 domain-containing protein</fullName>
    </recommendedName>
</protein>
<gene>
    <name evidence="2" type="ORF">BJ984_001375</name>
</gene>
<dbReference type="EMBL" id="JACCBM010000001">
    <property type="protein sequence ID" value="NYD70217.1"/>
    <property type="molecule type" value="Genomic_DNA"/>
</dbReference>
<keyword evidence="1" id="KW-1133">Transmembrane helix</keyword>
<keyword evidence="3" id="KW-1185">Reference proteome</keyword>
<feature type="transmembrane region" description="Helical" evidence="1">
    <location>
        <begin position="6"/>
        <end position="24"/>
    </location>
</feature>
<comment type="caution">
    <text evidence="2">The sequence shown here is derived from an EMBL/GenBank/DDBJ whole genome shotgun (WGS) entry which is preliminary data.</text>
</comment>
<accession>A0A852SN29</accession>
<evidence type="ECO:0008006" key="4">
    <source>
        <dbReference type="Google" id="ProtNLM"/>
    </source>
</evidence>
<keyword evidence="1" id="KW-0472">Membrane</keyword>
<evidence type="ECO:0000313" key="2">
    <source>
        <dbReference type="EMBL" id="NYD70217.1"/>
    </source>
</evidence>
<dbReference type="Proteomes" id="UP000549913">
    <property type="component" value="Unassembled WGS sequence"/>
</dbReference>
<dbReference type="AlphaFoldDB" id="A0A852SN29"/>
<dbReference type="RefSeq" id="WP_179547405.1">
    <property type="nucleotide sequence ID" value="NZ_BSEW01000001.1"/>
</dbReference>
<evidence type="ECO:0000256" key="1">
    <source>
        <dbReference type="SAM" id="Phobius"/>
    </source>
</evidence>